<keyword evidence="2" id="KW-0472">Membrane</keyword>
<organism evidence="3 4">
    <name type="scientific">Vreelandella vilamensis</name>
    <dbReference type="NCBI Taxonomy" id="531309"/>
    <lineage>
        <taxon>Bacteria</taxon>
        <taxon>Pseudomonadati</taxon>
        <taxon>Pseudomonadota</taxon>
        <taxon>Gammaproteobacteria</taxon>
        <taxon>Oceanospirillales</taxon>
        <taxon>Halomonadaceae</taxon>
        <taxon>Vreelandella</taxon>
    </lineage>
</organism>
<feature type="region of interest" description="Disordered" evidence="1">
    <location>
        <begin position="112"/>
        <end position="193"/>
    </location>
</feature>
<keyword evidence="4" id="KW-1185">Reference proteome</keyword>
<dbReference type="RefSeq" id="WP_309657171.1">
    <property type="nucleotide sequence ID" value="NZ_JARWAN010000034.1"/>
</dbReference>
<reference evidence="3 4" key="1">
    <citation type="submission" date="2023-04" db="EMBL/GenBank/DDBJ databases">
        <title>A long-awaited taxogenomic arrangement of the family Halomonadaceae.</title>
        <authorList>
            <person name="De La Haba R."/>
            <person name="Chuvochina M."/>
            <person name="Wittouck S."/>
            <person name="Arahal D.R."/>
            <person name="Sanchez-Porro C."/>
            <person name="Hugenholtz P."/>
            <person name="Ventosa A."/>
        </authorList>
    </citation>
    <scope>NUCLEOTIDE SEQUENCE [LARGE SCALE GENOMIC DNA]</scope>
    <source>
        <strain evidence="3 4">DSM 21020</strain>
    </source>
</reference>
<dbReference type="EMBL" id="JARWAN010000034">
    <property type="protein sequence ID" value="MDR5900294.1"/>
    <property type="molecule type" value="Genomic_DNA"/>
</dbReference>
<feature type="compositionally biased region" description="Pro residues" evidence="1">
    <location>
        <begin position="134"/>
        <end position="152"/>
    </location>
</feature>
<proteinExistence type="predicted"/>
<evidence type="ECO:0000313" key="4">
    <source>
        <dbReference type="Proteomes" id="UP001254564"/>
    </source>
</evidence>
<evidence type="ECO:0000256" key="2">
    <source>
        <dbReference type="SAM" id="Phobius"/>
    </source>
</evidence>
<sequence>MLKVELRPLDTNQPGYGQLVIIGWQGTTEGLSIDIQRNQDEHFLQKDGAWGNNAFKFHLPALQPTTEGYLAAEVDCTIVDPLLENSHATNMVRLYGPDDKKVGQARLRIGQGLMPSGASGSATEPDASADLNTPQPPPVNSKPEPTAEPPPASVSVAEEPASLEPVADEPEATEPESRSEPNSEPPKQPPNDKSKRWLWILLAVVILTVILGAAAWFGMSMRDGKDTASESEAITEENSAEEIEESEPVEAAPDEASEPLDTNQSATSAAAAPCSLQRMSEMGELEFVQACTGAGNDDGGMLDVVNEALTNDHCGIARRLYAHQALNGDADAALAYAQEFDPAQHSPSTCFPEPDTETAIFWYETALGLDPNNAEASQRLEELQG</sequence>
<dbReference type="Proteomes" id="UP001254564">
    <property type="component" value="Unassembled WGS sequence"/>
</dbReference>
<evidence type="ECO:0000256" key="1">
    <source>
        <dbReference type="SAM" id="MobiDB-lite"/>
    </source>
</evidence>
<comment type="caution">
    <text evidence="3">The sequence shown here is derived from an EMBL/GenBank/DDBJ whole genome shotgun (WGS) entry which is preliminary data.</text>
</comment>
<keyword evidence="2" id="KW-1133">Transmembrane helix</keyword>
<gene>
    <name evidence="3" type="ORF">QC823_15085</name>
</gene>
<evidence type="ECO:0000313" key="3">
    <source>
        <dbReference type="EMBL" id="MDR5900294.1"/>
    </source>
</evidence>
<protein>
    <submittedName>
        <fullName evidence="3">Uncharacterized protein</fullName>
    </submittedName>
</protein>
<feature type="compositionally biased region" description="Acidic residues" evidence="1">
    <location>
        <begin position="233"/>
        <end position="258"/>
    </location>
</feature>
<accession>A0ABU1H7U6</accession>
<keyword evidence="2" id="KW-0812">Transmembrane</keyword>
<name>A0ABU1H7U6_9GAMM</name>
<feature type="region of interest" description="Disordered" evidence="1">
    <location>
        <begin position="227"/>
        <end position="271"/>
    </location>
</feature>
<feature type="transmembrane region" description="Helical" evidence="2">
    <location>
        <begin position="197"/>
        <end position="217"/>
    </location>
</feature>